<dbReference type="Proteomes" id="UP000770015">
    <property type="component" value="Unassembled WGS sequence"/>
</dbReference>
<keyword evidence="4" id="KW-0227">DNA damage</keyword>
<keyword evidence="7" id="KW-0804">Transcription</keyword>
<evidence type="ECO:0000256" key="1">
    <source>
        <dbReference type="ARBA" id="ARBA00004123"/>
    </source>
</evidence>
<dbReference type="OrthoDB" id="3361892at2759"/>
<gene>
    <name evidence="11" type="ORF">F5X68DRAFT_59018</name>
</gene>
<comment type="caution">
    <text evidence="11">The sequence shown here is derived from an EMBL/GenBank/DDBJ whole genome shotgun (WGS) entry which is preliminary data.</text>
</comment>
<evidence type="ECO:0000313" key="11">
    <source>
        <dbReference type="EMBL" id="KAH6692527.1"/>
    </source>
</evidence>
<evidence type="ECO:0000256" key="2">
    <source>
        <dbReference type="ARBA" id="ARBA00013184"/>
    </source>
</evidence>
<feature type="region of interest" description="Disordered" evidence="10">
    <location>
        <begin position="515"/>
        <end position="552"/>
    </location>
</feature>
<evidence type="ECO:0000256" key="5">
    <source>
        <dbReference type="ARBA" id="ARBA00022990"/>
    </source>
</evidence>
<dbReference type="GO" id="GO:0005634">
    <property type="term" value="C:nucleus"/>
    <property type="evidence" value="ECO:0007669"/>
    <property type="project" value="UniProtKB-SubCell"/>
</dbReference>
<comment type="subcellular location">
    <subcellularLocation>
        <location evidence="1">Nucleus</location>
    </subcellularLocation>
</comment>
<feature type="compositionally biased region" description="Low complexity" evidence="10">
    <location>
        <begin position="337"/>
        <end position="347"/>
    </location>
</feature>
<name>A0A9P8VI18_9PEZI</name>
<dbReference type="PROSITE" id="PS51728">
    <property type="entry name" value="RTT109_HAT"/>
    <property type="match status" value="1"/>
</dbReference>
<dbReference type="PANTHER" id="PTHR31571:SF2">
    <property type="entry name" value="HISTONE ACETYLTRANSFERASE RTT109"/>
    <property type="match status" value="1"/>
</dbReference>
<feature type="compositionally biased region" description="Basic and acidic residues" evidence="10">
    <location>
        <begin position="524"/>
        <end position="535"/>
    </location>
</feature>
<dbReference type="GO" id="GO:0032931">
    <property type="term" value="F:histone H3K56 acetyltransferase activity"/>
    <property type="evidence" value="ECO:0007669"/>
    <property type="project" value="TreeGrafter"/>
</dbReference>
<organism evidence="11 12">
    <name type="scientific">Plectosphaerella plurivora</name>
    <dbReference type="NCBI Taxonomy" id="936078"/>
    <lineage>
        <taxon>Eukaryota</taxon>
        <taxon>Fungi</taxon>
        <taxon>Dikarya</taxon>
        <taxon>Ascomycota</taxon>
        <taxon>Pezizomycotina</taxon>
        <taxon>Sordariomycetes</taxon>
        <taxon>Hypocreomycetidae</taxon>
        <taxon>Glomerellales</taxon>
        <taxon>Plectosphaerellaceae</taxon>
        <taxon>Plectosphaerella</taxon>
    </lineage>
</organism>
<evidence type="ECO:0000313" key="12">
    <source>
        <dbReference type="Proteomes" id="UP000770015"/>
    </source>
</evidence>
<evidence type="ECO:0000256" key="4">
    <source>
        <dbReference type="ARBA" id="ARBA00022763"/>
    </source>
</evidence>
<sequence length="552" mass="61635">MSSTPARGTPATPSRLLSEKLSRVLPKGYKFGIYHVSTPPTKTAALCSAPPGERDDKTYCESHFLTLTVDAKHSQKSGAEQNLDGPTPVPIMAIEILIFTTAHSSTFFISKADSTGYLSLLDLPKGTPSPIRAACGAFLSHLIQYRRRKDIQSVVNLFARAQDQYLFPGSIKNKSKHVLDDRGLVKWWCRVLDPLLQDPPTCKLGAWGTTTGYLVVPGQDKYETRAFLPRSSGSASHWELQDPLKRVSHYTREFDWIPPRCLIPRYPDDPKSRYRDELDEEAAKSKIMRTTGMWKSIKSLDQFWDMLAYRQECSSGRLTGFIWVVFDPKGQDRRESTPTQIPTPSTSFHAPASQEAPSTPKTQRTIPMTTPLTTPRKLFSAKPPADGSPSKPEQGEKSKKKKKKRLVGKICSRQPRIKTRQKNFLLRQPVTSPYYFWPAEGRGQKIISENDYKRSVELLLHLDFANLGLAAGSMKRWVKEVGLGEAWDLEVHGQQPLPARAEVAVSASSGAVNNLSGLVKRKRPEPEGEDGKDQSSKVNVLNAGLVRKKPKA</sequence>
<keyword evidence="6" id="KW-0805">Transcription regulation</keyword>
<evidence type="ECO:0000256" key="3">
    <source>
        <dbReference type="ARBA" id="ARBA00022679"/>
    </source>
</evidence>
<evidence type="ECO:0000256" key="7">
    <source>
        <dbReference type="ARBA" id="ARBA00023163"/>
    </source>
</evidence>
<dbReference type="InterPro" id="IPR016849">
    <property type="entry name" value="Rtt109"/>
</dbReference>
<dbReference type="SMART" id="SM01250">
    <property type="entry name" value="KAT11"/>
    <property type="match status" value="1"/>
</dbReference>
<dbReference type="EC" id="2.3.1.48" evidence="2"/>
<accession>A0A9P8VI18</accession>
<dbReference type="PANTHER" id="PTHR31571">
    <property type="entry name" value="ALTERED INHERITANCE OF MITOCHONDRIA PROTEIN 6"/>
    <property type="match status" value="1"/>
</dbReference>
<comment type="catalytic activity">
    <reaction evidence="9">
        <text>L-lysyl-[histone] + acetyl-CoA = N(6)-acetyl-L-lysyl-[histone] + CoA + H(+)</text>
        <dbReference type="Rhea" id="RHEA:21992"/>
        <dbReference type="Rhea" id="RHEA-COMP:9845"/>
        <dbReference type="Rhea" id="RHEA-COMP:11338"/>
        <dbReference type="ChEBI" id="CHEBI:15378"/>
        <dbReference type="ChEBI" id="CHEBI:29969"/>
        <dbReference type="ChEBI" id="CHEBI:57287"/>
        <dbReference type="ChEBI" id="CHEBI:57288"/>
        <dbReference type="ChEBI" id="CHEBI:61930"/>
        <dbReference type="EC" id="2.3.1.48"/>
    </reaction>
    <physiologicalReaction direction="left-to-right" evidence="9">
        <dbReference type="Rhea" id="RHEA:21993"/>
    </physiologicalReaction>
</comment>
<dbReference type="Pfam" id="PF08214">
    <property type="entry name" value="HAT_KAT11"/>
    <property type="match status" value="1"/>
</dbReference>
<dbReference type="InterPro" id="IPR051236">
    <property type="entry name" value="HAT_RTT109-like"/>
</dbReference>
<reference evidence="11" key="1">
    <citation type="journal article" date="2021" name="Nat. Commun.">
        <title>Genetic determinants of endophytism in the Arabidopsis root mycobiome.</title>
        <authorList>
            <person name="Mesny F."/>
            <person name="Miyauchi S."/>
            <person name="Thiergart T."/>
            <person name="Pickel B."/>
            <person name="Atanasova L."/>
            <person name="Karlsson M."/>
            <person name="Huettel B."/>
            <person name="Barry K.W."/>
            <person name="Haridas S."/>
            <person name="Chen C."/>
            <person name="Bauer D."/>
            <person name="Andreopoulos W."/>
            <person name="Pangilinan J."/>
            <person name="LaButti K."/>
            <person name="Riley R."/>
            <person name="Lipzen A."/>
            <person name="Clum A."/>
            <person name="Drula E."/>
            <person name="Henrissat B."/>
            <person name="Kohler A."/>
            <person name="Grigoriev I.V."/>
            <person name="Martin F.M."/>
            <person name="Hacquard S."/>
        </authorList>
    </citation>
    <scope>NUCLEOTIDE SEQUENCE</scope>
    <source>
        <strain evidence="11">MPI-SDFR-AT-0117</strain>
    </source>
</reference>
<keyword evidence="8" id="KW-0539">Nucleus</keyword>
<evidence type="ECO:0000256" key="10">
    <source>
        <dbReference type="SAM" id="MobiDB-lite"/>
    </source>
</evidence>
<keyword evidence="5" id="KW-0007">Acetylation</keyword>
<feature type="compositionally biased region" description="Basic residues" evidence="10">
    <location>
        <begin position="398"/>
        <end position="407"/>
    </location>
</feature>
<evidence type="ECO:0000256" key="6">
    <source>
        <dbReference type="ARBA" id="ARBA00023015"/>
    </source>
</evidence>
<dbReference type="InterPro" id="IPR013178">
    <property type="entry name" value="Histone_AcTrfase_Rtt109/CBP"/>
</dbReference>
<dbReference type="GO" id="GO:0006974">
    <property type="term" value="P:DNA damage response"/>
    <property type="evidence" value="ECO:0007669"/>
    <property type="project" value="UniProtKB-KW"/>
</dbReference>
<feature type="compositionally biased region" description="Polar residues" evidence="10">
    <location>
        <begin position="355"/>
        <end position="373"/>
    </location>
</feature>
<feature type="region of interest" description="Disordered" evidence="10">
    <location>
        <begin position="332"/>
        <end position="412"/>
    </location>
</feature>
<dbReference type="AlphaFoldDB" id="A0A9P8VI18"/>
<proteinExistence type="predicted"/>
<dbReference type="GO" id="GO:0006355">
    <property type="term" value="P:regulation of DNA-templated transcription"/>
    <property type="evidence" value="ECO:0007669"/>
    <property type="project" value="InterPro"/>
</dbReference>
<protein>
    <recommendedName>
        <fullName evidence="2">histone acetyltransferase</fullName>
        <ecNumber evidence="2">2.3.1.48</ecNumber>
    </recommendedName>
</protein>
<keyword evidence="12" id="KW-1185">Reference proteome</keyword>
<dbReference type="EMBL" id="JAGSXJ010000004">
    <property type="protein sequence ID" value="KAH6692527.1"/>
    <property type="molecule type" value="Genomic_DNA"/>
</dbReference>
<evidence type="ECO:0000256" key="8">
    <source>
        <dbReference type="ARBA" id="ARBA00023242"/>
    </source>
</evidence>
<evidence type="ECO:0000256" key="9">
    <source>
        <dbReference type="ARBA" id="ARBA00048940"/>
    </source>
</evidence>
<keyword evidence="3" id="KW-0808">Transferase</keyword>